<feature type="domain" description="C2H2-type" evidence="14">
    <location>
        <begin position="571"/>
        <end position="598"/>
    </location>
</feature>
<accession>A0AA88IBD4</accession>
<dbReference type="GO" id="GO:0003682">
    <property type="term" value="F:chromatin binding"/>
    <property type="evidence" value="ECO:0007669"/>
    <property type="project" value="UniProtKB-ARBA"/>
</dbReference>
<protein>
    <submittedName>
        <fullName evidence="16">Uncharacterized protein</fullName>
    </submittedName>
</protein>
<keyword evidence="10" id="KW-0539">Nucleus</keyword>
<dbReference type="FunFam" id="3.30.160.60:FF:000130">
    <property type="entry name" value="Spalt-like transcription factor 4"/>
    <property type="match status" value="1"/>
</dbReference>
<feature type="domain" description="C2H2-type" evidence="14">
    <location>
        <begin position="1026"/>
        <end position="1053"/>
    </location>
</feature>
<evidence type="ECO:0000259" key="14">
    <source>
        <dbReference type="PROSITE" id="PS50157"/>
    </source>
</evidence>
<dbReference type="FunFam" id="3.30.160.60:FF:001480">
    <property type="entry name" value="Si:cabz01071911.3"/>
    <property type="match status" value="1"/>
</dbReference>
<feature type="domain" description="C2H2-type" evidence="14">
    <location>
        <begin position="970"/>
        <end position="997"/>
    </location>
</feature>
<dbReference type="GO" id="GO:0005634">
    <property type="term" value="C:nucleus"/>
    <property type="evidence" value="ECO:0007669"/>
    <property type="project" value="UniProtKB-SubCell"/>
</dbReference>
<dbReference type="GO" id="GO:0001228">
    <property type="term" value="F:DNA-binding transcription activator activity, RNA polymerase II-specific"/>
    <property type="evidence" value="ECO:0007669"/>
    <property type="project" value="TreeGrafter"/>
</dbReference>
<evidence type="ECO:0000256" key="3">
    <source>
        <dbReference type="ARBA" id="ARBA00022723"/>
    </source>
</evidence>
<organism evidence="16 17">
    <name type="scientific">Artemia franciscana</name>
    <name type="common">Brine shrimp</name>
    <name type="synonym">Artemia sanfranciscana</name>
    <dbReference type="NCBI Taxonomy" id="6661"/>
    <lineage>
        <taxon>Eukaryota</taxon>
        <taxon>Metazoa</taxon>
        <taxon>Ecdysozoa</taxon>
        <taxon>Arthropoda</taxon>
        <taxon>Crustacea</taxon>
        <taxon>Branchiopoda</taxon>
        <taxon>Anostraca</taxon>
        <taxon>Artemiidae</taxon>
        <taxon>Artemia</taxon>
    </lineage>
</organism>
<feature type="compositionally biased region" description="Polar residues" evidence="13">
    <location>
        <begin position="671"/>
        <end position="690"/>
    </location>
</feature>
<feature type="domain" description="C2H2-type" evidence="14">
    <location>
        <begin position="914"/>
        <end position="941"/>
    </location>
</feature>
<keyword evidence="4" id="KW-0677">Repeat</keyword>
<dbReference type="FunFam" id="3.30.160.60:FF:000340">
    <property type="entry name" value="zinc finger protein 473 isoform X1"/>
    <property type="match status" value="1"/>
</dbReference>
<dbReference type="Pfam" id="PF13894">
    <property type="entry name" value="zf-C2H2_4"/>
    <property type="match status" value="1"/>
</dbReference>
<feature type="domain" description="C2H2-type" evidence="14">
    <location>
        <begin position="942"/>
        <end position="969"/>
    </location>
</feature>
<dbReference type="FunFam" id="3.30.160.60:FF:000690">
    <property type="entry name" value="Zinc finger protein 354C"/>
    <property type="match status" value="1"/>
</dbReference>
<feature type="domain" description="C2H2-type" evidence="14">
    <location>
        <begin position="830"/>
        <end position="857"/>
    </location>
</feature>
<feature type="compositionally biased region" description="Polar residues" evidence="13">
    <location>
        <begin position="703"/>
        <end position="715"/>
    </location>
</feature>
<dbReference type="PANTHER" id="PTHR24376:SF243">
    <property type="entry name" value="C2H2-TYPE DOMAIN-CONTAINING PROTEIN"/>
    <property type="match status" value="1"/>
</dbReference>
<dbReference type="FunFam" id="3.30.160.60:FF:000557">
    <property type="entry name" value="zinc finger and SCAN domain-containing protein 29"/>
    <property type="match status" value="1"/>
</dbReference>
<feature type="domain" description="C2H2-type" evidence="14">
    <location>
        <begin position="599"/>
        <end position="626"/>
    </location>
</feature>
<name>A0AA88IBD4_ARTSF</name>
<evidence type="ECO:0000256" key="5">
    <source>
        <dbReference type="ARBA" id="ARBA00022771"/>
    </source>
</evidence>
<evidence type="ECO:0000259" key="15">
    <source>
        <dbReference type="PROSITE" id="PS50950"/>
    </source>
</evidence>
<dbReference type="Gene3D" id="3.30.160.60">
    <property type="entry name" value="Classic Zinc Finger"/>
    <property type="match status" value="15"/>
</dbReference>
<evidence type="ECO:0000256" key="7">
    <source>
        <dbReference type="ARBA" id="ARBA00023015"/>
    </source>
</evidence>
<evidence type="ECO:0000256" key="13">
    <source>
        <dbReference type="SAM" id="MobiDB-lite"/>
    </source>
</evidence>
<evidence type="ECO:0000256" key="1">
    <source>
        <dbReference type="ARBA" id="ARBA00004123"/>
    </source>
</evidence>
<keyword evidence="5 11" id="KW-0863">Zinc-finger</keyword>
<dbReference type="SUPFAM" id="SSF57667">
    <property type="entry name" value="beta-beta-alpha zinc fingers"/>
    <property type="match status" value="9"/>
</dbReference>
<evidence type="ECO:0000256" key="10">
    <source>
        <dbReference type="ARBA" id="ARBA00023242"/>
    </source>
</evidence>
<proteinExistence type="inferred from homology"/>
<sequence length="1086" mass="122425">MSRHCCACDRKIPFRESVFYFPTNSNRRAQWLINSGLENIKKLSEKQLLSRSLCARHFSDTCFSSKEKVRLLKNAVPDRFENGKKDCQQCETSVRRVLIRDLTSRMTGMESIFGNNKREGNEKQAEIASDSSHTKVVVLIDPMEVQPKDLLDNFRHIEQEIKTSTRIDGDISLNGHGASCSTDFASIFIKQEEDPICQSSLPNVIQSSKEYQPGSFASLQPGAVSMTRYPCEAKHQCPLDKNQSPSFEVSPDTAEKVQQLLDTFEKNPVISEDTQTFPTIDNGISTERFGSCCSTGFAGIFIKQEEDSVCQPSLPSKIHLSDEYQHETSIILASGATSTLHYPCDAEQQYLPDKNPIHSSEIPISIAEKDQQLQSSDENPVTSKESTKLQSPCLLNDHMKVRNSGFALKLSQEEGSVQQPGRTSLPEIRPRLSLTDVGLDVVSSMHFLDNLKGNKSSDINLISEKKSLSQNSTLDAHRDGHMKGKLYQCAICMKQFFLVSTMAKHMRSHKGENGYECRICKTAFTRMYKLTAHMVIHTGGKLYECETCKKKFTFKSSLTRHISIHNGEKPYSCDICMKTFSRNSTLERHIRSHNGVKPHRCTICNKSFAENFTLTAHMKIHTGEKPYQCQICKKTFTFKSNLRVHVKTHNEAEGPLSTNLTFSTEQNDIPAAVSSSMSTELQPNTNSLQIGTTTGSEKETEGLFSTNPSVSTDQNDISTAASANIATGLEPITDTLQLKSTTGNEKDCVNEEEGSDCRLAVLSETNLLEMRQSPNLTSAESEEISSRHYSDNLTKNEKTTILMDSAEKITLSKISNLDVDQVLQMKEKPYQCDICFTNFSSESAMAKHTESHNDKNPCQCKICKKIFTQKSTLTIHMKIHTGEKPYQCKTCKKTFIYGSSLTLHNRTHNGEKPYICNMCEKNYASKSALTAHVRTCNGEKKYHCKICRSAFTQKYTLTVHMKIHTGEKPYSCKLCKKTFTYKSSLTLHNRTHSGDKPYMCDICEKNFSCKSGLIVHIRTHTGEKPYQCEVCQKMFSTKPVMTRHVQMHYGEKLYECATCHVKFRHKVMLSKHMNTHTGEEVNECKT</sequence>
<keyword evidence="6" id="KW-0862">Zinc</keyword>
<keyword evidence="9" id="KW-0804">Transcription</keyword>
<dbReference type="FunFam" id="3.30.160.60:FF:000670">
    <property type="entry name" value="zinc finger protein 22"/>
    <property type="match status" value="1"/>
</dbReference>
<feature type="domain" description="C2H2-type" evidence="14">
    <location>
        <begin position="858"/>
        <end position="885"/>
    </location>
</feature>
<dbReference type="FunFam" id="3.30.160.60:FF:001016">
    <property type="entry name" value="zinc finger protein 850-like"/>
    <property type="match status" value="1"/>
</dbReference>
<dbReference type="SMART" id="SM00692">
    <property type="entry name" value="DM3"/>
    <property type="match status" value="1"/>
</dbReference>
<feature type="domain" description="C2H2-type" evidence="14">
    <location>
        <begin position="487"/>
        <end position="514"/>
    </location>
</feature>
<evidence type="ECO:0000256" key="11">
    <source>
        <dbReference type="PROSITE-ProRule" id="PRU00042"/>
    </source>
</evidence>
<dbReference type="Pfam" id="PF13912">
    <property type="entry name" value="zf-C2H2_6"/>
    <property type="match status" value="1"/>
</dbReference>
<feature type="domain" description="C2H2-type" evidence="14">
    <location>
        <begin position="627"/>
        <end position="654"/>
    </location>
</feature>
<dbReference type="PROSITE" id="PS50950">
    <property type="entry name" value="ZF_THAP"/>
    <property type="match status" value="1"/>
</dbReference>
<feature type="domain" description="C2H2-type" evidence="14">
    <location>
        <begin position="998"/>
        <end position="1025"/>
    </location>
</feature>
<feature type="domain" description="THAP-type" evidence="15">
    <location>
        <begin position="1"/>
        <end position="80"/>
    </location>
</feature>
<dbReference type="SUPFAM" id="SSF57716">
    <property type="entry name" value="Glucocorticoid receptor-like (DNA-binding domain)"/>
    <property type="match status" value="1"/>
</dbReference>
<reference evidence="16" key="1">
    <citation type="submission" date="2023-07" db="EMBL/GenBank/DDBJ databases">
        <title>Chromosome-level genome assembly of Artemia franciscana.</title>
        <authorList>
            <person name="Jo E."/>
        </authorList>
    </citation>
    <scope>NUCLEOTIDE SEQUENCE</scope>
    <source>
        <tissue evidence="16">Whole body</tissue>
    </source>
</reference>
<dbReference type="FunFam" id="3.30.160.60:FF:000100">
    <property type="entry name" value="Zinc finger 45-like"/>
    <property type="match status" value="1"/>
</dbReference>
<dbReference type="Proteomes" id="UP001187531">
    <property type="component" value="Unassembled WGS sequence"/>
</dbReference>
<keyword evidence="17" id="KW-1185">Reference proteome</keyword>
<dbReference type="PROSITE" id="PS50157">
    <property type="entry name" value="ZINC_FINGER_C2H2_2"/>
    <property type="match status" value="15"/>
</dbReference>
<keyword evidence="8 12" id="KW-0238">DNA-binding</keyword>
<evidence type="ECO:0000256" key="4">
    <source>
        <dbReference type="ARBA" id="ARBA00022737"/>
    </source>
</evidence>
<feature type="compositionally biased region" description="Polar residues" evidence="13">
    <location>
        <begin position="372"/>
        <end position="389"/>
    </location>
</feature>
<comment type="subcellular location">
    <subcellularLocation>
        <location evidence="1">Nucleus</location>
    </subcellularLocation>
</comment>
<dbReference type="FunFam" id="3.30.160.60:FF:002343">
    <property type="entry name" value="Zinc finger protein 33A"/>
    <property type="match status" value="1"/>
</dbReference>
<dbReference type="InterPro" id="IPR013087">
    <property type="entry name" value="Znf_C2H2_type"/>
</dbReference>
<dbReference type="InterPro" id="IPR036236">
    <property type="entry name" value="Znf_C2H2_sf"/>
</dbReference>
<evidence type="ECO:0000256" key="6">
    <source>
        <dbReference type="ARBA" id="ARBA00022833"/>
    </source>
</evidence>
<feature type="domain" description="C2H2-type" evidence="14">
    <location>
        <begin position="886"/>
        <end position="913"/>
    </location>
</feature>
<dbReference type="SMART" id="SM00980">
    <property type="entry name" value="THAP"/>
    <property type="match status" value="1"/>
</dbReference>
<comment type="caution">
    <text evidence="16">The sequence shown here is derived from an EMBL/GenBank/DDBJ whole genome shotgun (WGS) entry which is preliminary data.</text>
</comment>
<dbReference type="InterPro" id="IPR006612">
    <property type="entry name" value="THAP_Znf"/>
</dbReference>
<dbReference type="Pfam" id="PF00096">
    <property type="entry name" value="zf-C2H2"/>
    <property type="match status" value="11"/>
</dbReference>
<evidence type="ECO:0000256" key="9">
    <source>
        <dbReference type="ARBA" id="ARBA00023163"/>
    </source>
</evidence>
<dbReference type="FunFam" id="3.30.160.60:FF:000290">
    <property type="entry name" value="Zinc finger protein 697 isoform X1"/>
    <property type="match status" value="1"/>
</dbReference>
<dbReference type="FunFam" id="3.30.160.60:FF:001498">
    <property type="entry name" value="Zinc finger protein 404"/>
    <property type="match status" value="2"/>
</dbReference>
<dbReference type="GO" id="GO:0008270">
    <property type="term" value="F:zinc ion binding"/>
    <property type="evidence" value="ECO:0007669"/>
    <property type="project" value="UniProtKB-KW"/>
</dbReference>
<feature type="domain" description="C2H2-type" evidence="14">
    <location>
        <begin position="543"/>
        <end position="570"/>
    </location>
</feature>
<dbReference type="SMART" id="SM00355">
    <property type="entry name" value="ZnF_C2H2"/>
    <property type="match status" value="15"/>
</dbReference>
<comment type="similarity">
    <text evidence="2">Belongs to the krueppel C2H2-type zinc-finger protein family.</text>
</comment>
<evidence type="ECO:0000256" key="8">
    <source>
        <dbReference type="ARBA" id="ARBA00023125"/>
    </source>
</evidence>
<evidence type="ECO:0000313" key="16">
    <source>
        <dbReference type="EMBL" id="KAK2726113.1"/>
    </source>
</evidence>
<dbReference type="EMBL" id="JAVRJZ010000002">
    <property type="protein sequence ID" value="KAK2726113.1"/>
    <property type="molecule type" value="Genomic_DNA"/>
</dbReference>
<dbReference type="PROSITE" id="PS00028">
    <property type="entry name" value="ZINC_FINGER_C2H2_1"/>
    <property type="match status" value="14"/>
</dbReference>
<dbReference type="GO" id="GO:0000978">
    <property type="term" value="F:RNA polymerase II cis-regulatory region sequence-specific DNA binding"/>
    <property type="evidence" value="ECO:0007669"/>
    <property type="project" value="TreeGrafter"/>
</dbReference>
<gene>
    <name evidence="16" type="ORF">QYM36_000538</name>
</gene>
<keyword evidence="7" id="KW-0805">Transcription regulation</keyword>
<keyword evidence="3" id="KW-0479">Metal-binding</keyword>
<dbReference type="PANTHER" id="PTHR24376">
    <property type="entry name" value="ZINC FINGER PROTEIN"/>
    <property type="match status" value="1"/>
</dbReference>
<feature type="domain" description="C2H2-type" evidence="14">
    <location>
        <begin position="1054"/>
        <end position="1081"/>
    </location>
</feature>
<evidence type="ECO:0000256" key="2">
    <source>
        <dbReference type="ARBA" id="ARBA00006991"/>
    </source>
</evidence>
<feature type="region of interest" description="Disordered" evidence="13">
    <location>
        <begin position="370"/>
        <end position="389"/>
    </location>
</feature>
<evidence type="ECO:0000256" key="12">
    <source>
        <dbReference type="PROSITE-ProRule" id="PRU00309"/>
    </source>
</evidence>
<dbReference type="AlphaFoldDB" id="A0AA88IBD4"/>
<feature type="domain" description="C2H2-type" evidence="14">
    <location>
        <begin position="515"/>
        <end position="542"/>
    </location>
</feature>
<evidence type="ECO:0000313" key="17">
    <source>
        <dbReference type="Proteomes" id="UP001187531"/>
    </source>
</evidence>
<feature type="region of interest" description="Disordered" evidence="13">
    <location>
        <begin position="671"/>
        <end position="715"/>
    </location>
</feature>